<dbReference type="OrthoDB" id="4074350at2759"/>
<dbReference type="PROSITE" id="PS51767">
    <property type="entry name" value="PEPTIDASE_A1"/>
    <property type="match status" value="1"/>
</dbReference>
<accession>A0A2T6ZSU1</accession>
<dbReference type="EMBL" id="NESQ01000117">
    <property type="protein sequence ID" value="PUU78545.1"/>
    <property type="molecule type" value="Genomic_DNA"/>
</dbReference>
<feature type="compositionally biased region" description="Polar residues" evidence="1">
    <location>
        <begin position="250"/>
        <end position="259"/>
    </location>
</feature>
<feature type="chain" id="PRO_5015470909" evidence="3">
    <location>
        <begin position="18"/>
        <end position="614"/>
    </location>
</feature>
<dbReference type="InterPro" id="IPR033121">
    <property type="entry name" value="PEPTIDASE_A1"/>
</dbReference>
<feature type="region of interest" description="Disordered" evidence="1">
    <location>
        <begin position="574"/>
        <end position="614"/>
    </location>
</feature>
<feature type="region of interest" description="Disordered" evidence="1">
    <location>
        <begin position="239"/>
        <end position="259"/>
    </location>
</feature>
<keyword evidence="6" id="KW-1185">Reference proteome</keyword>
<feature type="domain" description="Peptidase A1" evidence="4">
    <location>
        <begin position="41"/>
        <end position="420"/>
    </location>
</feature>
<proteinExistence type="predicted"/>
<name>A0A2T6ZSU1_TUBBO</name>
<evidence type="ECO:0000313" key="5">
    <source>
        <dbReference type="EMBL" id="PUU78545.1"/>
    </source>
</evidence>
<dbReference type="STRING" id="42251.A0A2T6ZSU1"/>
<reference evidence="5 6" key="1">
    <citation type="submission" date="2017-04" db="EMBL/GenBank/DDBJ databases">
        <title>Draft genome sequence of Tuber borchii Vittad., a whitish edible truffle.</title>
        <authorList>
            <consortium name="DOE Joint Genome Institute"/>
            <person name="Murat C."/>
            <person name="Kuo A."/>
            <person name="Barry K.W."/>
            <person name="Clum A."/>
            <person name="Dockter R.B."/>
            <person name="Fauchery L."/>
            <person name="Iotti M."/>
            <person name="Kohler A."/>
            <person name="Labutti K."/>
            <person name="Lindquist E.A."/>
            <person name="Lipzen A."/>
            <person name="Ohm R.A."/>
            <person name="Wang M."/>
            <person name="Grigoriev I.V."/>
            <person name="Zambonelli A."/>
            <person name="Martin F.M."/>
        </authorList>
    </citation>
    <scope>NUCLEOTIDE SEQUENCE [LARGE SCALE GENOMIC DNA]</scope>
    <source>
        <strain evidence="5 6">Tbo3840</strain>
    </source>
</reference>
<dbReference type="AlphaFoldDB" id="A0A2T6ZSU1"/>
<gene>
    <name evidence="5" type="ORF">B9Z19DRAFT_1083960</name>
</gene>
<dbReference type="SUPFAM" id="SSF50630">
    <property type="entry name" value="Acid proteases"/>
    <property type="match status" value="1"/>
</dbReference>
<dbReference type="InterPro" id="IPR021109">
    <property type="entry name" value="Peptidase_aspartic_dom_sf"/>
</dbReference>
<protein>
    <submittedName>
        <fullName evidence="5">Aspartic peptidase domain-containing protein</fullName>
    </submittedName>
</protein>
<sequence length="614" mass="66337">MKITFFLLLAGSVSVSAQSRVKPVVMPFALRYGQHTFGAWYGVPVVVGSTQFNLSLSTALSRTWIPGAALCAHDSNVTACTAAIGGTWSGDIGTGTKVEDELLAGVYNKTLSEKLNINGKLLSQEGVGSTITESITLKSNTGVFKMDSQSVGVVKEADTEYFPNGILSLQQMALSLYSGGFTPSPSMHLFHGYSAYANDSVVDLEGTDAGRYILIFGGYDRALLDLNTTQQYPLVKTMIKGDDNDKDDNSTTNPLPSSQDVGYRMEVLLEDLVYRWTIGGTTDNSLVKTPTLAIIDSTTPYLWLPKSVLADLVSVSGVIWNDTLKVYQVPYCGKCTEAQSNAEFAVLDFKFENNDGVPITIGFNNYLTVKYVPYSGWSSDAVSMLPVRELPDGSPIILGRPFLAVVHLWVDYAEKWFAMSKGDQSDLPPALSEVVPWDRKNHPPITNSSVLLVKTSEDVSSTSPSSSPGASNSDSPSPPKLKTGVIIVIAASGAALLFVGGFLIYRCCRAGLSPQPDIPPSPYNHYELHDTPTSGPPPGHLPELSSHLQPPPPQSLSVKVQEISSSYRQIPELPTAAYYPPPTHPPHRQHGGYPQEGVYTPSPVYEIGPDKGRY</sequence>
<keyword evidence="2" id="KW-0812">Transmembrane</keyword>
<feature type="transmembrane region" description="Helical" evidence="2">
    <location>
        <begin position="484"/>
        <end position="505"/>
    </location>
</feature>
<evidence type="ECO:0000313" key="6">
    <source>
        <dbReference type="Proteomes" id="UP000244722"/>
    </source>
</evidence>
<feature type="compositionally biased region" description="Basic and acidic residues" evidence="1">
    <location>
        <begin position="239"/>
        <end position="249"/>
    </location>
</feature>
<feature type="signal peptide" evidence="3">
    <location>
        <begin position="1"/>
        <end position="17"/>
    </location>
</feature>
<evidence type="ECO:0000256" key="3">
    <source>
        <dbReference type="SAM" id="SignalP"/>
    </source>
</evidence>
<dbReference type="Proteomes" id="UP000244722">
    <property type="component" value="Unassembled WGS sequence"/>
</dbReference>
<keyword evidence="2" id="KW-0472">Membrane</keyword>
<feature type="region of interest" description="Disordered" evidence="1">
    <location>
        <begin position="521"/>
        <end position="556"/>
    </location>
</feature>
<keyword evidence="2" id="KW-1133">Transmembrane helix</keyword>
<feature type="region of interest" description="Disordered" evidence="1">
    <location>
        <begin position="456"/>
        <end position="479"/>
    </location>
</feature>
<organism evidence="5 6">
    <name type="scientific">Tuber borchii</name>
    <name type="common">White truffle</name>
    <dbReference type="NCBI Taxonomy" id="42251"/>
    <lineage>
        <taxon>Eukaryota</taxon>
        <taxon>Fungi</taxon>
        <taxon>Dikarya</taxon>
        <taxon>Ascomycota</taxon>
        <taxon>Pezizomycotina</taxon>
        <taxon>Pezizomycetes</taxon>
        <taxon>Pezizales</taxon>
        <taxon>Tuberaceae</taxon>
        <taxon>Tuber</taxon>
    </lineage>
</organism>
<dbReference type="Gene3D" id="2.40.70.10">
    <property type="entry name" value="Acid Proteases"/>
    <property type="match status" value="1"/>
</dbReference>
<keyword evidence="3" id="KW-0732">Signal</keyword>
<comment type="caution">
    <text evidence="5">The sequence shown here is derived from an EMBL/GenBank/DDBJ whole genome shotgun (WGS) entry which is preliminary data.</text>
</comment>
<evidence type="ECO:0000259" key="4">
    <source>
        <dbReference type="PROSITE" id="PS51767"/>
    </source>
</evidence>
<feature type="compositionally biased region" description="Low complexity" evidence="1">
    <location>
        <begin position="460"/>
        <end position="475"/>
    </location>
</feature>
<evidence type="ECO:0000256" key="2">
    <source>
        <dbReference type="SAM" id="Phobius"/>
    </source>
</evidence>
<evidence type="ECO:0000256" key="1">
    <source>
        <dbReference type="SAM" id="MobiDB-lite"/>
    </source>
</evidence>